<proteinExistence type="predicted"/>
<dbReference type="AlphaFoldDB" id="A0A9D1IKW3"/>
<dbReference type="InterPro" id="IPR027417">
    <property type="entry name" value="P-loop_NTPase"/>
</dbReference>
<reference evidence="2" key="1">
    <citation type="submission" date="2020-10" db="EMBL/GenBank/DDBJ databases">
        <authorList>
            <person name="Gilroy R."/>
        </authorList>
    </citation>
    <scope>NUCLEOTIDE SEQUENCE</scope>
    <source>
        <strain evidence="2">17073</strain>
    </source>
</reference>
<gene>
    <name evidence="2" type="ORF">IAD18_06020</name>
</gene>
<evidence type="ECO:0000259" key="1">
    <source>
        <dbReference type="Pfam" id="PF12705"/>
    </source>
</evidence>
<protein>
    <submittedName>
        <fullName evidence="2">PD-(D/E)XK nuclease family protein</fullName>
    </submittedName>
</protein>
<evidence type="ECO:0000313" key="3">
    <source>
        <dbReference type="Proteomes" id="UP000824076"/>
    </source>
</evidence>
<dbReference type="Gene3D" id="3.90.320.10">
    <property type="match status" value="1"/>
</dbReference>
<feature type="domain" description="PD-(D/E)XK endonuclease-like" evidence="1">
    <location>
        <begin position="489"/>
        <end position="778"/>
    </location>
</feature>
<name>A0A9D1IKW3_9BACT</name>
<organism evidence="2 3">
    <name type="scientific">Candidatus Limisoma intestinavium</name>
    <dbReference type="NCBI Taxonomy" id="2840856"/>
    <lineage>
        <taxon>Bacteria</taxon>
        <taxon>Pseudomonadati</taxon>
        <taxon>Bacteroidota</taxon>
        <taxon>Bacteroidia</taxon>
        <taxon>Bacteroidales</taxon>
        <taxon>Candidatus Limisoma</taxon>
    </lineage>
</organism>
<comment type="caution">
    <text evidence="2">The sequence shown here is derived from an EMBL/GenBank/DDBJ whole genome shotgun (WGS) entry which is preliminary data.</text>
</comment>
<dbReference type="Pfam" id="PF12705">
    <property type="entry name" value="PDDEXK_1"/>
    <property type="match status" value="1"/>
</dbReference>
<dbReference type="Proteomes" id="UP000824076">
    <property type="component" value="Unassembled WGS sequence"/>
</dbReference>
<dbReference type="SUPFAM" id="SSF52980">
    <property type="entry name" value="Restriction endonuclease-like"/>
    <property type="match status" value="1"/>
</dbReference>
<accession>A0A9D1IKW3</accession>
<dbReference type="EMBL" id="DVMS01000172">
    <property type="protein sequence ID" value="HIU39203.1"/>
    <property type="molecule type" value="Genomic_DNA"/>
</dbReference>
<evidence type="ECO:0000313" key="2">
    <source>
        <dbReference type="EMBL" id="HIU39203.1"/>
    </source>
</evidence>
<reference evidence="2" key="2">
    <citation type="journal article" date="2021" name="PeerJ">
        <title>Extensive microbial diversity within the chicken gut microbiome revealed by metagenomics and culture.</title>
        <authorList>
            <person name="Gilroy R."/>
            <person name="Ravi A."/>
            <person name="Getino M."/>
            <person name="Pursley I."/>
            <person name="Horton D.L."/>
            <person name="Alikhan N.F."/>
            <person name="Baker D."/>
            <person name="Gharbi K."/>
            <person name="Hall N."/>
            <person name="Watson M."/>
            <person name="Adriaenssens E.M."/>
            <person name="Foster-Nyarko E."/>
            <person name="Jarju S."/>
            <person name="Secka A."/>
            <person name="Antonio M."/>
            <person name="Oren A."/>
            <person name="Chaudhuri R.R."/>
            <person name="La Ragione R."/>
            <person name="Hildebrand F."/>
            <person name="Pallen M.J."/>
        </authorList>
    </citation>
    <scope>NUCLEOTIDE SEQUENCE</scope>
    <source>
        <strain evidence="2">17073</strain>
    </source>
</reference>
<dbReference type="InterPro" id="IPR011604">
    <property type="entry name" value="PDDEXK-like_dom_sf"/>
</dbReference>
<dbReference type="Gene3D" id="3.40.50.300">
    <property type="entry name" value="P-loop containing nucleotide triphosphate hydrolases"/>
    <property type="match status" value="1"/>
</dbReference>
<dbReference type="InterPro" id="IPR038726">
    <property type="entry name" value="PDDEXK_AddAB-type"/>
</dbReference>
<dbReference type="SUPFAM" id="SSF52540">
    <property type="entry name" value="P-loop containing nucleoside triphosphate hydrolases"/>
    <property type="match status" value="1"/>
</dbReference>
<dbReference type="InterPro" id="IPR011335">
    <property type="entry name" value="Restrct_endonuc-II-like"/>
</dbReference>
<sequence length="785" mass="90761">MYPLYANFRKALSSEGIGYGGMIYRLAAETVKEKSATNFEFKRIVFVGFSTLSATERQIFDKFKTLKIGDFYWDFESPFFDDWNKGSFFIRDYIKEYPSKYDLSQPAQLPNVEVHSIPSGSGQAQIVAKIVDNLIESGKITGTDSDIDTAIVLPEEKYLNAVLYSIPPKIKSLNITMGYPFSQTPVQSLISSLAILNQRKRIVNGETAYFYEDIEAIVSHPYINSICSSRISQMLQNAKDKRYFFVPISFLTESVNELSFIFNDFANDVIAYCDNILSQIYMRLSKQQENKIEQYFIDKTRQSLKQLETTLANYEIEIGGQSFFFLLSRLLSGMAVAFEGEPLRGLQIMGVLETRLLDFKNLIVLSMNEKVFPTKRYSRSFIPNNLRTGYRMATFEYQDSMYTYYFYRMISRSQNVYLLYDSRTQGTSSGEESRYIYQLDKVYNRGKNKHILYEYDVKTPETFPICVYKNDYIWNKLSEYLRPESGKFLSASSLNAYIDCPLKFYLTRVEGINEEIEMTDFIDRATFGQVVHGVFERLYAPMCGHTVTASYLDQYLAPHSPALDTVVTEALNTYYNHIDDVSRPLSGEAILIGKIVVYYVRNVILHDKRLTPFDYLASEMKTAFNWDFDDGLTVNFKLIVDRLDRVSGNLRIVDYKTGSDEIKISDDKTFSSLFEGNKRNKAILQVLLYCNAYAQATGYREAITPVIYKLRNSHTCREGKYEIINGKKAISDYRVDIDNENFMNRIKETMHEIFNRDIPFTQTADTHSCAYCQFKEMCGRDMPDK</sequence>